<evidence type="ECO:0000313" key="3">
    <source>
        <dbReference type="Proteomes" id="UP000053820"/>
    </source>
</evidence>
<evidence type="ECO:0000313" key="2">
    <source>
        <dbReference type="EMBL" id="KIJ60877.1"/>
    </source>
</evidence>
<dbReference type="AlphaFoldDB" id="A0A0C9WBJ1"/>
<name>A0A0C9WBJ1_9AGAM</name>
<feature type="domain" description="CxC2-like cysteine cluster KDZ transposase-associated" evidence="1">
    <location>
        <begin position="214"/>
        <end position="319"/>
    </location>
</feature>
<dbReference type="HOGENOM" id="CLU_003703_13_0_1"/>
<dbReference type="EMBL" id="KN839868">
    <property type="protein sequence ID" value="KIJ60877.1"/>
    <property type="molecule type" value="Genomic_DNA"/>
</dbReference>
<dbReference type="Pfam" id="PF18803">
    <property type="entry name" value="CxC2"/>
    <property type="match status" value="1"/>
</dbReference>
<dbReference type="Proteomes" id="UP000053820">
    <property type="component" value="Unassembled WGS sequence"/>
</dbReference>
<protein>
    <recommendedName>
        <fullName evidence="1">CxC2-like cysteine cluster KDZ transposase-associated domain-containing protein</fullName>
    </recommendedName>
</protein>
<proteinExistence type="predicted"/>
<keyword evidence="3" id="KW-1185">Reference proteome</keyword>
<dbReference type="OrthoDB" id="3261436at2759"/>
<dbReference type="InterPro" id="IPR040521">
    <property type="entry name" value="KDZ"/>
</dbReference>
<organism evidence="2 3">
    <name type="scientific">Hydnomerulius pinastri MD-312</name>
    <dbReference type="NCBI Taxonomy" id="994086"/>
    <lineage>
        <taxon>Eukaryota</taxon>
        <taxon>Fungi</taxon>
        <taxon>Dikarya</taxon>
        <taxon>Basidiomycota</taxon>
        <taxon>Agaricomycotina</taxon>
        <taxon>Agaricomycetes</taxon>
        <taxon>Agaricomycetidae</taxon>
        <taxon>Boletales</taxon>
        <taxon>Boletales incertae sedis</taxon>
        <taxon>Leucogyrophana</taxon>
    </lineage>
</organism>
<gene>
    <name evidence="2" type="ORF">HYDPIDRAFT_116748</name>
</gene>
<dbReference type="PANTHER" id="PTHR33096:SF1">
    <property type="entry name" value="CXC1-LIKE CYSTEINE CLUSTER ASSOCIATED WITH KDZ TRANSPOSASES DOMAIN-CONTAINING PROTEIN"/>
    <property type="match status" value="1"/>
</dbReference>
<dbReference type="InterPro" id="IPR041457">
    <property type="entry name" value="CxC2_KDZ-assoc"/>
</dbReference>
<evidence type="ECO:0000259" key="1">
    <source>
        <dbReference type="Pfam" id="PF18803"/>
    </source>
</evidence>
<dbReference type="Pfam" id="PF18758">
    <property type="entry name" value="KDZ"/>
    <property type="match status" value="1"/>
</dbReference>
<sequence>MPPKRPPRKRAKVYDYDCANNDEGEFSGTRQATEHFEHTSYHTTRDGTLTINSEFLAIQHNAGSDILDGLYQIDDAEGDIGYGDGGGSFFDDGSFAAQSYDTNECPEADDERNQQTTFPLEVPRRRRYASDRPLLMWIPQRSAFLDEFIRHEGRGDYLEDLGCYHCKEEPGVYRCDDCFGRELYCRDCIVKCHASMPLHFIKHWNDLFFEATCLKSLGLRVQLGHTPGQRCIRPKPVDDFVVIESNGIHEVGLDFCGCEMAQSHVKQLLRARLFPATVRDPHTAATFGVLEQFHLLSFESKASAYEFYHALKRRSDNTGLFEPKDRYEAFMRMIREWRNLKVLKRSGRGHDPLGIENTQPGGCAVMCPACPQPGMNLPEHWETESALLSWLYMVFLAIDANFRLKRKNVSSDEADPALGSGWAYFVEEREYKSYLAARVSDVQEKSTCSGHTAVNLADTKASRGLAATGVGTVDCSRHGFKLPHGVGDLQKGEKYVNMDYLFFSALRNYPVKAFFVSYDIACQWSKKLWARMLTMPPSLQFDGAGKVMDFGVPKFHLPAHKEPCQTLYSLNFLPFVGRTDGEAPERGWANVNPVASSSKEMGPGSRRDTLDDFFGDWNWKKVAGMGRVLLKKMEEAVDQRLEHEIMHHDFEAALDVDAVSSWTALVEAWEASRDQPNPYERKGEVMTQVKVRLELAKDEAQELQNGNDVSIHAEISPSILISTGLDLEDQQRRLAADIAAAGSGATDLQQAKLQHRTNILQRRLEQWSSVQVLYMPLVARRRGGDGNDSTDSAAAELQPQTYKLWLPSEGPELSSVLLLNDEWRLRYAQGFDALEELRQFLRLRSYLLDFKKNNIRGQGSNTRARNTLKGVEAKIQGSAAKYRTAHTALKALGRSLRKVGWERTLQVLKDEDLRGLSVGEDGQSEGRRTMSWIWQTTGVSGNENTDLQESLRIEWCKSRARARRWSEEVVLLKEEMRRVQAFFASKARWWRECALKRDDTREDLREGLGAYAARQAALYHALRLACKVDWINVPKRIQEGEEKRLQHIGAGTDTVDETS</sequence>
<dbReference type="PANTHER" id="PTHR33096">
    <property type="entry name" value="CXC2 DOMAIN-CONTAINING PROTEIN"/>
    <property type="match status" value="1"/>
</dbReference>
<dbReference type="CDD" id="cd19757">
    <property type="entry name" value="Bbox1"/>
    <property type="match status" value="1"/>
</dbReference>
<reference evidence="2 3" key="1">
    <citation type="submission" date="2014-04" db="EMBL/GenBank/DDBJ databases">
        <title>Evolutionary Origins and Diversification of the Mycorrhizal Mutualists.</title>
        <authorList>
            <consortium name="DOE Joint Genome Institute"/>
            <consortium name="Mycorrhizal Genomics Consortium"/>
            <person name="Kohler A."/>
            <person name="Kuo A."/>
            <person name="Nagy L.G."/>
            <person name="Floudas D."/>
            <person name="Copeland A."/>
            <person name="Barry K.W."/>
            <person name="Cichocki N."/>
            <person name="Veneault-Fourrey C."/>
            <person name="LaButti K."/>
            <person name="Lindquist E.A."/>
            <person name="Lipzen A."/>
            <person name="Lundell T."/>
            <person name="Morin E."/>
            <person name="Murat C."/>
            <person name="Riley R."/>
            <person name="Ohm R."/>
            <person name="Sun H."/>
            <person name="Tunlid A."/>
            <person name="Henrissat B."/>
            <person name="Grigoriev I.V."/>
            <person name="Hibbett D.S."/>
            <person name="Martin F."/>
        </authorList>
    </citation>
    <scope>NUCLEOTIDE SEQUENCE [LARGE SCALE GENOMIC DNA]</scope>
    <source>
        <strain evidence="2 3">MD-312</strain>
    </source>
</reference>
<accession>A0A0C9WBJ1</accession>